<keyword evidence="8" id="KW-0131">Cell cycle</keyword>
<dbReference type="GO" id="GO:0005886">
    <property type="term" value="C:plasma membrane"/>
    <property type="evidence" value="ECO:0007669"/>
    <property type="project" value="UniProtKB-SubCell"/>
</dbReference>
<sequence>MSYVIYAVIALLLAGIIYGALARRNIFKDVDRLGGRKVELMNRPVTEELSKMKGLKLSGETEERFNEWRREWDEIVTVQLPDIEEKLFDIEEAANRYRFGRARQLIGVVEEALTAIEKHINDLIHEVHELVHSEEQNRHDIQRVEEYYQETKKKLWVHRGSLGTAADRIDSELEAAHGNFSVFHEQTGEGNYFQARETLQGVREALDRINKLIDELPSLQLKVKRDVPAQLRELGDGIAEMKEQGYPVELLDLEPLQKELETKCTNAEEALDELDVASSSVLLEEVEQDLQHIYARLEEEAVARQDAETSLPETGAKLEKAGSLIEAMKVELETVRLSYQLSEKEEAELAASEKKWKELVSAFRVLEASKEERNQSFSAIQERLKELDAEIAEVEAALASMKENLGHLREDELKAVETVSEKRRYLRGIKRRVERCSLPKVPDLTKNQLLEAEKQITRAEEQLEEAPLVMEDVRQAVSEAASEIDKAAAMVDKMIADGELAERVIQYGNRYRTQHDEVQILLLQAEDRFRQGHYEEAVELSVKGVEKVDKQVLDKVNGTASELNSKAGNA</sequence>
<evidence type="ECO:0000256" key="5">
    <source>
        <dbReference type="ARBA" id="ARBA00023054"/>
    </source>
</evidence>
<gene>
    <name evidence="10" type="ORF">HCN83_05210</name>
</gene>
<dbReference type="RefSeq" id="WP_168005273.1">
    <property type="nucleotide sequence ID" value="NZ_JAATHJ010000005.1"/>
</dbReference>
<evidence type="ECO:0000313" key="11">
    <source>
        <dbReference type="Proteomes" id="UP000752012"/>
    </source>
</evidence>
<keyword evidence="2" id="KW-0132">Cell division</keyword>
<feature type="coiled-coil region" evidence="9">
    <location>
        <begin position="370"/>
        <end position="411"/>
    </location>
</feature>
<dbReference type="Pfam" id="PF06160">
    <property type="entry name" value="EzrA"/>
    <property type="match status" value="1"/>
</dbReference>
<evidence type="ECO:0000256" key="1">
    <source>
        <dbReference type="ARBA" id="ARBA00004162"/>
    </source>
</evidence>
<dbReference type="Proteomes" id="UP000752012">
    <property type="component" value="Unassembled WGS sequence"/>
</dbReference>
<comment type="subcellular location">
    <subcellularLocation>
        <location evidence="1">Cell membrane</location>
        <topology evidence="1">Single-pass membrane protein</topology>
    </subcellularLocation>
</comment>
<feature type="coiled-coil region" evidence="9">
    <location>
        <begin position="446"/>
        <end position="490"/>
    </location>
</feature>
<dbReference type="EMBL" id="JAATHJ010000005">
    <property type="protein sequence ID" value="NJP36983.1"/>
    <property type="molecule type" value="Genomic_DNA"/>
</dbReference>
<keyword evidence="5 9" id="KW-0175">Coiled coil</keyword>
<dbReference type="AlphaFoldDB" id="A0A969TSV6"/>
<evidence type="ECO:0000256" key="8">
    <source>
        <dbReference type="ARBA" id="ARBA00023306"/>
    </source>
</evidence>
<evidence type="ECO:0000256" key="6">
    <source>
        <dbReference type="ARBA" id="ARBA00023136"/>
    </source>
</evidence>
<evidence type="ECO:0000256" key="7">
    <source>
        <dbReference type="ARBA" id="ARBA00023210"/>
    </source>
</evidence>
<evidence type="ECO:0000313" key="10">
    <source>
        <dbReference type="EMBL" id="NJP36983.1"/>
    </source>
</evidence>
<evidence type="ECO:0000256" key="2">
    <source>
        <dbReference type="ARBA" id="ARBA00022618"/>
    </source>
</evidence>
<accession>A0A969TSV6</accession>
<reference evidence="10 11" key="1">
    <citation type="submission" date="2020-03" db="EMBL/GenBank/DDBJ databases">
        <title>Assessment of the enzymatic potential of alkaline-tolerant lipase obtained from Bacillus luteus H11 (technogenic soil) for the bioremediation of saline soils contaminated with petroleum substances.</title>
        <authorList>
            <person name="Kalwasinska A."/>
        </authorList>
    </citation>
    <scope>NUCLEOTIDE SEQUENCE [LARGE SCALE GENOMIC DNA]</scope>
    <source>
        <strain evidence="10 11">H11</strain>
    </source>
</reference>
<keyword evidence="3" id="KW-0812">Transmembrane</keyword>
<organism evidence="10 11">
    <name type="scientific">Alkalicoccus luteus</name>
    <dbReference type="NCBI Taxonomy" id="1237094"/>
    <lineage>
        <taxon>Bacteria</taxon>
        <taxon>Bacillati</taxon>
        <taxon>Bacillota</taxon>
        <taxon>Bacilli</taxon>
        <taxon>Bacillales</taxon>
        <taxon>Bacillaceae</taxon>
        <taxon>Alkalicoccus</taxon>
    </lineage>
</organism>
<comment type="caution">
    <text evidence="10">The sequence shown here is derived from an EMBL/GenBank/DDBJ whole genome shotgun (WGS) entry which is preliminary data.</text>
</comment>
<dbReference type="GO" id="GO:0000917">
    <property type="term" value="P:division septum assembly"/>
    <property type="evidence" value="ECO:0007669"/>
    <property type="project" value="UniProtKB-KW"/>
</dbReference>
<proteinExistence type="predicted"/>
<name>A0A969TSV6_9BACI</name>
<keyword evidence="11" id="KW-1185">Reference proteome</keyword>
<evidence type="ECO:0000256" key="4">
    <source>
        <dbReference type="ARBA" id="ARBA00022989"/>
    </source>
</evidence>
<evidence type="ECO:0000256" key="9">
    <source>
        <dbReference type="SAM" id="Coils"/>
    </source>
</evidence>
<evidence type="ECO:0008006" key="12">
    <source>
        <dbReference type="Google" id="ProtNLM"/>
    </source>
</evidence>
<dbReference type="GO" id="GO:0000921">
    <property type="term" value="P:septin ring assembly"/>
    <property type="evidence" value="ECO:0007669"/>
    <property type="project" value="InterPro"/>
</dbReference>
<keyword evidence="4" id="KW-1133">Transmembrane helix</keyword>
<keyword evidence="6" id="KW-0472">Membrane</keyword>
<keyword evidence="7" id="KW-0717">Septation</keyword>
<protein>
    <recommendedName>
        <fullName evidence="12">Septation ring formation regulator EzrA</fullName>
    </recommendedName>
</protein>
<dbReference type="InterPro" id="IPR010379">
    <property type="entry name" value="EzrA"/>
</dbReference>
<evidence type="ECO:0000256" key="3">
    <source>
        <dbReference type="ARBA" id="ARBA00022692"/>
    </source>
</evidence>
<dbReference type="GO" id="GO:0005940">
    <property type="term" value="C:septin ring"/>
    <property type="evidence" value="ECO:0007669"/>
    <property type="project" value="InterPro"/>
</dbReference>